<protein>
    <submittedName>
        <fullName evidence="1">Uncharacterized protein</fullName>
    </submittedName>
</protein>
<organism evidence="1 2">
    <name type="scientific">Evansella tamaricis</name>
    <dbReference type="NCBI Taxonomy" id="2069301"/>
    <lineage>
        <taxon>Bacteria</taxon>
        <taxon>Bacillati</taxon>
        <taxon>Bacillota</taxon>
        <taxon>Bacilli</taxon>
        <taxon>Bacillales</taxon>
        <taxon>Bacillaceae</taxon>
        <taxon>Evansella</taxon>
    </lineage>
</organism>
<comment type="caution">
    <text evidence="1">The sequence shown here is derived from an EMBL/GenBank/DDBJ whole genome shotgun (WGS) entry which is preliminary data.</text>
</comment>
<dbReference type="EMBL" id="JAHQCS010000088">
    <property type="protein sequence ID" value="MBU9711938.1"/>
    <property type="molecule type" value="Genomic_DNA"/>
</dbReference>
<reference evidence="1 2" key="1">
    <citation type="submission" date="2021-06" db="EMBL/GenBank/DDBJ databases">
        <title>Bacillus sp. RD4P76, an endophyte from a halophyte.</title>
        <authorList>
            <person name="Sun J.-Q."/>
        </authorList>
    </citation>
    <scope>NUCLEOTIDE SEQUENCE [LARGE SCALE GENOMIC DNA]</scope>
    <source>
        <strain evidence="1 2">CGMCC 1.15917</strain>
    </source>
</reference>
<name>A0ABS6JHX2_9BACI</name>
<dbReference type="RefSeq" id="WP_217066065.1">
    <property type="nucleotide sequence ID" value="NZ_JAHQCS010000088.1"/>
</dbReference>
<evidence type="ECO:0000313" key="2">
    <source>
        <dbReference type="Proteomes" id="UP000784880"/>
    </source>
</evidence>
<keyword evidence="2" id="KW-1185">Reference proteome</keyword>
<evidence type="ECO:0000313" key="1">
    <source>
        <dbReference type="EMBL" id="MBU9711938.1"/>
    </source>
</evidence>
<proteinExistence type="predicted"/>
<sequence length="115" mass="13563">MKGSGLNATKNNREYLQSMESTVPQRMEEILKNYSDVPQKLICSGENEGLELVTGTFYLEYMDREKVKFGTFIYFKDPDNKWIAKEEHEFIPFAQFTTDDQREIKQKMSLTFDLQ</sequence>
<gene>
    <name evidence="1" type="ORF">KS419_09330</name>
</gene>
<dbReference type="Proteomes" id="UP000784880">
    <property type="component" value="Unassembled WGS sequence"/>
</dbReference>
<accession>A0ABS6JHX2</accession>